<evidence type="ECO:0000313" key="5">
    <source>
        <dbReference type="Proteomes" id="UP000000311"/>
    </source>
</evidence>
<dbReference type="InParanoid" id="E2AJH7"/>
<dbReference type="GO" id="GO:0005615">
    <property type="term" value="C:extracellular space"/>
    <property type="evidence" value="ECO:0007669"/>
    <property type="project" value="TreeGrafter"/>
</dbReference>
<dbReference type="Pfam" id="PF01433">
    <property type="entry name" value="Peptidase_M1"/>
    <property type="match status" value="1"/>
</dbReference>
<dbReference type="Gene3D" id="1.25.50.20">
    <property type="match status" value="1"/>
</dbReference>
<evidence type="ECO:0000313" key="4">
    <source>
        <dbReference type="EMBL" id="EFN66372.1"/>
    </source>
</evidence>
<feature type="domain" description="ERAP1-like C-terminal" evidence="3">
    <location>
        <begin position="557"/>
        <end position="744"/>
    </location>
</feature>
<feature type="non-terminal residue" evidence="4">
    <location>
        <position position="1"/>
    </location>
</feature>
<dbReference type="InterPro" id="IPR024571">
    <property type="entry name" value="ERAP1-like_C_dom"/>
</dbReference>
<dbReference type="GO" id="GO:0005737">
    <property type="term" value="C:cytoplasm"/>
    <property type="evidence" value="ECO:0007669"/>
    <property type="project" value="TreeGrafter"/>
</dbReference>
<dbReference type="GO" id="GO:0043171">
    <property type="term" value="P:peptide catabolic process"/>
    <property type="evidence" value="ECO:0007669"/>
    <property type="project" value="TreeGrafter"/>
</dbReference>
<dbReference type="SUPFAM" id="SSF55486">
    <property type="entry name" value="Metalloproteases ('zincins'), catalytic domain"/>
    <property type="match status" value="1"/>
</dbReference>
<reference evidence="4 5" key="1">
    <citation type="journal article" date="2010" name="Science">
        <title>Genomic comparison of the ants Camponotus floridanus and Harpegnathos saltator.</title>
        <authorList>
            <person name="Bonasio R."/>
            <person name="Zhang G."/>
            <person name="Ye C."/>
            <person name="Mutti N.S."/>
            <person name="Fang X."/>
            <person name="Qin N."/>
            <person name="Donahue G."/>
            <person name="Yang P."/>
            <person name="Li Q."/>
            <person name="Li C."/>
            <person name="Zhang P."/>
            <person name="Huang Z."/>
            <person name="Berger S.L."/>
            <person name="Reinberg D."/>
            <person name="Wang J."/>
            <person name="Liebig J."/>
        </authorList>
    </citation>
    <scope>NUCLEOTIDE SEQUENCE [LARGE SCALE GENOMIC DNA]</scope>
    <source>
        <strain evidence="5">C129</strain>
    </source>
</reference>
<accession>E2AJH7</accession>
<protein>
    <submittedName>
        <fullName evidence="4">Aminopeptidase N</fullName>
    </submittedName>
</protein>
<dbReference type="SUPFAM" id="SSF63737">
    <property type="entry name" value="Leukotriene A4 hydrolase N-terminal domain"/>
    <property type="match status" value="1"/>
</dbReference>
<dbReference type="GO" id="GO:0042277">
    <property type="term" value="F:peptide binding"/>
    <property type="evidence" value="ECO:0007669"/>
    <property type="project" value="TreeGrafter"/>
</dbReference>
<dbReference type="AlphaFoldDB" id="E2AJH7"/>
<feature type="domain" description="Peptidase M1 membrane alanine aminopeptidase" evidence="2">
    <location>
        <begin position="134"/>
        <end position="220"/>
    </location>
</feature>
<keyword evidence="5" id="KW-1185">Reference proteome</keyword>
<dbReference type="EMBL" id="GL440027">
    <property type="protein sequence ID" value="EFN66372.1"/>
    <property type="molecule type" value="Genomic_DNA"/>
</dbReference>
<dbReference type="InterPro" id="IPR050344">
    <property type="entry name" value="Peptidase_M1_aminopeptidases"/>
</dbReference>
<dbReference type="InterPro" id="IPR042097">
    <property type="entry name" value="Aminopeptidase_N-like_N_sf"/>
</dbReference>
<dbReference type="Pfam" id="PF11838">
    <property type="entry name" value="ERAP1_C"/>
    <property type="match status" value="1"/>
</dbReference>
<dbReference type="PANTHER" id="PTHR11533">
    <property type="entry name" value="PROTEASE M1 ZINC METALLOPROTEASE"/>
    <property type="match status" value="1"/>
</dbReference>
<organism evidence="5">
    <name type="scientific">Camponotus floridanus</name>
    <name type="common">Florida carpenter ant</name>
    <dbReference type="NCBI Taxonomy" id="104421"/>
    <lineage>
        <taxon>Eukaryota</taxon>
        <taxon>Metazoa</taxon>
        <taxon>Ecdysozoa</taxon>
        <taxon>Arthropoda</taxon>
        <taxon>Hexapoda</taxon>
        <taxon>Insecta</taxon>
        <taxon>Pterygota</taxon>
        <taxon>Neoptera</taxon>
        <taxon>Endopterygota</taxon>
        <taxon>Hymenoptera</taxon>
        <taxon>Apocrita</taxon>
        <taxon>Aculeata</taxon>
        <taxon>Formicoidea</taxon>
        <taxon>Formicidae</taxon>
        <taxon>Formicinae</taxon>
        <taxon>Camponotus</taxon>
    </lineage>
</organism>
<dbReference type="Gene3D" id="1.10.390.10">
    <property type="entry name" value="Neutral Protease Domain 2"/>
    <property type="match status" value="1"/>
</dbReference>
<dbReference type="GO" id="GO:0008270">
    <property type="term" value="F:zinc ion binding"/>
    <property type="evidence" value="ECO:0007669"/>
    <property type="project" value="InterPro"/>
</dbReference>
<evidence type="ECO:0000259" key="3">
    <source>
        <dbReference type="Pfam" id="PF11838"/>
    </source>
</evidence>
<dbReference type="GO" id="GO:0006508">
    <property type="term" value="P:proteolysis"/>
    <property type="evidence" value="ECO:0007669"/>
    <property type="project" value="TreeGrafter"/>
</dbReference>
<comment type="similarity">
    <text evidence="1">Belongs to the peptidase M1 family.</text>
</comment>
<keyword evidence="4" id="KW-0645">Protease</keyword>
<dbReference type="InterPro" id="IPR027268">
    <property type="entry name" value="Peptidase_M4/M1_CTD_sf"/>
</dbReference>
<dbReference type="Proteomes" id="UP000000311">
    <property type="component" value="Unassembled WGS sequence"/>
</dbReference>
<sequence>RWLITIGIQTRKQQIFPFLNESKLKIIFDITTVHHSLWKVLSNMPIQETEFNPYNDEWIHLYKNVLISIDNIIFVVTDFYQLNSTETISMWCRPQLIPHAKFALNVIKNVTMYLKNYWINSKRLIEWTLVSSESKVDHVAIPNVQDESKQTLGFIFHREADIIYNEELDHIGRKKIIAHLVARNIIQKYIGNLLNSFYWFELWLNEGFIIFLQTYIIDEVILSLILFKYVVKLINSTTTLAEPMETTSDNLWKAMQSVINELDSEYQLNVKSMVHSWAMQRCFSVLQAMRNNSSNFVTISVQFPNKLDEKQYYMFPVTYTTESKSNFTITWSNIWLTPSNSEIELFVEKDQWIILNLQQIDNIAFVKSDFHETVLTETVSMWCRPNMISHMTFALYVAENITMYLKNYWNISERFLVSSKSKEYYFVIPNLQNEVKQTLGFVFYRYAKPVERTSDNLWKAMQKVIDELDSEYQFHIKSTVHSWAMQRCFPVLEVMRNYSRDVVTISVFFHDKLDEKQYYIPVTYTTESKPNFTITWSNISLTPSNSKFELFLEKDQWIILNLQQAGYYRVNYDTENWRKIARYLNSKEYKNIHVLNRAQIIDDAFHFAIEKKLESPVFWELATYLHKEKDYIAWYPMLKALEFISNTFRFYDCLFSCQELLYLLDLTWDLFRKDINDDRIKCLKEELAKWKCIIDDDMSCKTWANNQLQLHLKNPQKNKQVDDVVALIVIVNNVYSEKELDQINKVISEKIETSIKISDVKRKIDIRRSQIKRQNKYFQFLFSH</sequence>
<evidence type="ECO:0000256" key="1">
    <source>
        <dbReference type="ARBA" id="ARBA00010136"/>
    </source>
</evidence>
<dbReference type="GO" id="GO:0070006">
    <property type="term" value="F:metalloaminopeptidase activity"/>
    <property type="evidence" value="ECO:0007669"/>
    <property type="project" value="TreeGrafter"/>
</dbReference>
<dbReference type="InterPro" id="IPR014782">
    <property type="entry name" value="Peptidase_M1_dom"/>
</dbReference>
<dbReference type="Gene3D" id="2.60.40.1730">
    <property type="entry name" value="tricorn interacting facor f3 domain"/>
    <property type="match status" value="1"/>
</dbReference>
<dbReference type="OMA" id="WAMQRCF"/>
<evidence type="ECO:0000259" key="2">
    <source>
        <dbReference type="Pfam" id="PF01433"/>
    </source>
</evidence>
<keyword evidence="4" id="KW-0378">Hydrolase</keyword>
<proteinExistence type="inferred from homology"/>
<dbReference type="GO" id="GO:0005886">
    <property type="term" value="C:plasma membrane"/>
    <property type="evidence" value="ECO:0007669"/>
    <property type="project" value="UniProtKB-SubCell"/>
</dbReference>
<dbReference type="PANTHER" id="PTHR11533:SF301">
    <property type="entry name" value="AMINOPEPTIDASE"/>
    <property type="match status" value="1"/>
</dbReference>
<keyword evidence="4" id="KW-0031">Aminopeptidase</keyword>
<name>E2AJH7_CAMFO</name>
<dbReference type="OrthoDB" id="10031169at2759"/>
<gene>
    <name evidence="4" type="ORF">EAG_07730</name>
</gene>
<dbReference type="Gene3D" id="2.60.40.1910">
    <property type="match status" value="2"/>
</dbReference>